<gene>
    <name evidence="8" type="ORF">Bca52824_086166</name>
</gene>
<keyword evidence="6" id="KW-0472">Membrane</keyword>
<feature type="signal peptide" evidence="7">
    <location>
        <begin position="1"/>
        <end position="21"/>
    </location>
</feature>
<comment type="subcellular location">
    <subcellularLocation>
        <location evidence="1">Secreted</location>
    </subcellularLocation>
</comment>
<evidence type="ECO:0000256" key="7">
    <source>
        <dbReference type="SAM" id="SignalP"/>
    </source>
</evidence>
<dbReference type="GO" id="GO:0005576">
    <property type="term" value="C:extracellular region"/>
    <property type="evidence" value="ECO:0007669"/>
    <property type="project" value="UniProtKB-SubCell"/>
</dbReference>
<name>A0A8X7P9H0_BRACI</name>
<evidence type="ECO:0000256" key="1">
    <source>
        <dbReference type="ARBA" id="ARBA00004613"/>
    </source>
</evidence>
<evidence type="ECO:0000256" key="2">
    <source>
        <dbReference type="ARBA" id="ARBA00006722"/>
    </source>
</evidence>
<feature type="chain" id="PRO_5036495413" evidence="7">
    <location>
        <begin position="22"/>
        <end position="134"/>
    </location>
</feature>
<organism evidence="8 9">
    <name type="scientific">Brassica carinata</name>
    <name type="common">Ethiopian mustard</name>
    <name type="synonym">Abyssinian cabbage</name>
    <dbReference type="NCBI Taxonomy" id="52824"/>
    <lineage>
        <taxon>Eukaryota</taxon>
        <taxon>Viridiplantae</taxon>
        <taxon>Streptophyta</taxon>
        <taxon>Embryophyta</taxon>
        <taxon>Tracheophyta</taxon>
        <taxon>Spermatophyta</taxon>
        <taxon>Magnoliopsida</taxon>
        <taxon>eudicotyledons</taxon>
        <taxon>Gunneridae</taxon>
        <taxon>Pentapetalae</taxon>
        <taxon>rosids</taxon>
        <taxon>malvids</taxon>
        <taxon>Brassicales</taxon>
        <taxon>Brassicaceae</taxon>
        <taxon>Brassiceae</taxon>
        <taxon>Brassica</taxon>
    </lineage>
</organism>
<evidence type="ECO:0000313" key="9">
    <source>
        <dbReference type="Proteomes" id="UP000886595"/>
    </source>
</evidence>
<sequence length="134" mass="15535">MKGTTLVMVFSVFICFILSHGKDGDCYDQIPFPGKCSKLHGDKRCFRDMLSNNITRRFLTCTCINREPDKSRKKGHIFFFFLSFHIIFFLTIKQLETYKPIYTIRNTPGISAHVSELLPVIVCQMRKRVFGGET</sequence>
<accession>A0A8X7P9H0</accession>
<keyword evidence="3" id="KW-0964">Secreted</keyword>
<keyword evidence="5" id="KW-1015">Disulfide bond</keyword>
<comment type="similarity">
    <text evidence="2">Belongs to the DEFL family.</text>
</comment>
<keyword evidence="6" id="KW-0812">Transmembrane</keyword>
<evidence type="ECO:0000256" key="4">
    <source>
        <dbReference type="ARBA" id="ARBA00022729"/>
    </source>
</evidence>
<evidence type="ECO:0000313" key="8">
    <source>
        <dbReference type="EMBL" id="KAG2246538.1"/>
    </source>
</evidence>
<dbReference type="AlphaFoldDB" id="A0A8X7P9H0"/>
<evidence type="ECO:0000256" key="5">
    <source>
        <dbReference type="ARBA" id="ARBA00023157"/>
    </source>
</evidence>
<protein>
    <submittedName>
        <fullName evidence="8">Uncharacterized protein</fullName>
    </submittedName>
</protein>
<evidence type="ECO:0000256" key="3">
    <source>
        <dbReference type="ARBA" id="ARBA00022525"/>
    </source>
</evidence>
<evidence type="ECO:0000256" key="6">
    <source>
        <dbReference type="SAM" id="Phobius"/>
    </source>
</evidence>
<dbReference type="Pfam" id="PF06876">
    <property type="entry name" value="SCRL"/>
    <property type="match status" value="1"/>
</dbReference>
<comment type="caution">
    <text evidence="8">The sequence shown here is derived from an EMBL/GenBank/DDBJ whole genome shotgun (WGS) entry which is preliminary data.</text>
</comment>
<dbReference type="PANTHER" id="PTHR34450:SF8">
    <property type="entry name" value="DEFENSIN-LIKE PROTEIN 232-RELATED"/>
    <property type="match status" value="1"/>
</dbReference>
<reference evidence="8 9" key="1">
    <citation type="submission" date="2020-02" db="EMBL/GenBank/DDBJ databases">
        <authorList>
            <person name="Ma Q."/>
            <person name="Huang Y."/>
            <person name="Song X."/>
            <person name="Pei D."/>
        </authorList>
    </citation>
    <scope>NUCLEOTIDE SEQUENCE [LARGE SCALE GENOMIC DNA]</scope>
    <source>
        <strain evidence="8">Sxm20200214</strain>
        <tissue evidence="8">Leaf</tissue>
    </source>
</reference>
<dbReference type="Proteomes" id="UP000886595">
    <property type="component" value="Unassembled WGS sequence"/>
</dbReference>
<feature type="transmembrane region" description="Helical" evidence="6">
    <location>
        <begin position="75"/>
        <end position="92"/>
    </location>
</feature>
<keyword evidence="9" id="KW-1185">Reference proteome</keyword>
<dbReference type="EMBL" id="JAAMPC010000017">
    <property type="protein sequence ID" value="KAG2246538.1"/>
    <property type="molecule type" value="Genomic_DNA"/>
</dbReference>
<dbReference type="InterPro" id="IPR010682">
    <property type="entry name" value="SCRL"/>
</dbReference>
<keyword evidence="6" id="KW-1133">Transmembrane helix</keyword>
<dbReference type="PANTHER" id="PTHR34450">
    <property type="entry name" value="DEFENSIN-LIKE PROTEIN 245-RELATED"/>
    <property type="match status" value="1"/>
</dbReference>
<dbReference type="GO" id="GO:0007165">
    <property type="term" value="P:signal transduction"/>
    <property type="evidence" value="ECO:0007669"/>
    <property type="project" value="InterPro"/>
</dbReference>
<proteinExistence type="inferred from homology"/>
<keyword evidence="4 7" id="KW-0732">Signal</keyword>